<comment type="similarity">
    <text evidence="4">Belongs to the SIMIBI class G3E GTPase family. ZNG1 subfamily.</text>
</comment>
<dbReference type="InterPro" id="IPR003495">
    <property type="entry name" value="CobW/HypB/UreG_nucleotide-bd"/>
</dbReference>
<evidence type="ECO:0000313" key="8">
    <source>
        <dbReference type="EMBL" id="MCP1727438.1"/>
    </source>
</evidence>
<evidence type="ECO:0000256" key="4">
    <source>
        <dbReference type="ARBA" id="ARBA00034320"/>
    </source>
</evidence>
<keyword evidence="1" id="KW-0547">Nucleotide-binding</keyword>
<keyword evidence="3" id="KW-0143">Chaperone</keyword>
<evidence type="ECO:0000256" key="5">
    <source>
        <dbReference type="ARBA" id="ARBA00045658"/>
    </source>
</evidence>
<dbReference type="PANTHER" id="PTHR43603:SF1">
    <property type="entry name" value="ZINC-REGULATED GTPASE METALLOPROTEIN ACTIVATOR 1"/>
    <property type="match status" value="1"/>
</dbReference>
<dbReference type="InterPro" id="IPR027417">
    <property type="entry name" value="P-loop_NTPase"/>
</dbReference>
<dbReference type="Pfam" id="PF07683">
    <property type="entry name" value="CobW_C"/>
    <property type="match status" value="1"/>
</dbReference>
<dbReference type="SMART" id="SM00833">
    <property type="entry name" value="CobW_C"/>
    <property type="match status" value="1"/>
</dbReference>
<evidence type="ECO:0000259" key="7">
    <source>
        <dbReference type="SMART" id="SM00833"/>
    </source>
</evidence>
<dbReference type="Gene3D" id="3.40.50.300">
    <property type="entry name" value="P-loop containing nucleotide triphosphate hydrolases"/>
    <property type="match status" value="1"/>
</dbReference>
<dbReference type="InterPro" id="IPR011629">
    <property type="entry name" value="CobW-like_C"/>
</dbReference>
<proteinExistence type="inferred from homology"/>
<reference evidence="8 9" key="1">
    <citation type="submission" date="2022-03" db="EMBL/GenBank/DDBJ databases">
        <title>Genomic Encyclopedia of Type Strains, Phase III (KMG-III): the genomes of soil and plant-associated and newly described type strains.</title>
        <authorList>
            <person name="Whitman W."/>
        </authorList>
    </citation>
    <scope>NUCLEOTIDE SEQUENCE [LARGE SCALE GENOMIC DNA]</scope>
    <source>
        <strain evidence="8 9">BSker1</strain>
    </source>
</reference>
<evidence type="ECO:0000256" key="2">
    <source>
        <dbReference type="ARBA" id="ARBA00022801"/>
    </source>
</evidence>
<comment type="catalytic activity">
    <reaction evidence="6">
        <text>GTP + H2O = GDP + phosphate + H(+)</text>
        <dbReference type="Rhea" id="RHEA:19669"/>
        <dbReference type="ChEBI" id="CHEBI:15377"/>
        <dbReference type="ChEBI" id="CHEBI:15378"/>
        <dbReference type="ChEBI" id="CHEBI:37565"/>
        <dbReference type="ChEBI" id="CHEBI:43474"/>
        <dbReference type="ChEBI" id="CHEBI:58189"/>
    </reaction>
    <physiologicalReaction direction="left-to-right" evidence="6">
        <dbReference type="Rhea" id="RHEA:19670"/>
    </physiologicalReaction>
</comment>
<evidence type="ECO:0000313" key="9">
    <source>
        <dbReference type="Proteomes" id="UP001523550"/>
    </source>
</evidence>
<dbReference type="InterPro" id="IPR036627">
    <property type="entry name" value="CobW-likC_sf"/>
</dbReference>
<keyword evidence="2" id="KW-0378">Hydrolase</keyword>
<dbReference type="CDD" id="cd03112">
    <property type="entry name" value="CobW-like"/>
    <property type="match status" value="1"/>
</dbReference>
<dbReference type="EMBL" id="JALJYF010000001">
    <property type="protein sequence ID" value="MCP1727438.1"/>
    <property type="molecule type" value="Genomic_DNA"/>
</dbReference>
<dbReference type="Gene3D" id="3.30.1220.10">
    <property type="entry name" value="CobW-like, C-terminal domain"/>
    <property type="match status" value="1"/>
</dbReference>
<name>A0ABT1G802_9GAMM</name>
<dbReference type="Proteomes" id="UP001523550">
    <property type="component" value="Unassembled WGS sequence"/>
</dbReference>
<sequence length="404" mass="45127">MRDDRERLPVTVLSGFLGAGKTTVLNHVLNNREGRRVAVIVNDMSEVNIDADLIRDGGANLSRTDEELVEMSNGCICCTLRDDLLQEVRKLSEDGRFDYLLIESTGISEPMPVAATFEFRDEQGQSLADVAKLDTMVTVVDAANLLADYSTTEFLADRGESAGEEDERSVVDLLVEQIEFADVIVINKIDCVGDSDKNLVTALVKSLNPDAAVVYSEYGRVPLDEIMATGRFDLQRAANQPGWAKEMRGEHTPETEEYGISSFVFRSRRPFHPERLNALFHSEWEGVVRSKGYFWLATRMALVGELSMAGSALMHQAAGFWWAATPETIPDDPDVRSLIESQFQGEFGDRRQEIVLIGIHMDEQAMRRHLEACLLTGEEMALGPEGWQSFPDPFPEWRVMDEAG</sequence>
<feature type="domain" description="CobW C-terminal" evidence="7">
    <location>
        <begin position="260"/>
        <end position="374"/>
    </location>
</feature>
<dbReference type="InterPro" id="IPR047920">
    <property type="entry name" value="ZigA-like"/>
</dbReference>
<dbReference type="PANTHER" id="PTHR43603">
    <property type="entry name" value="COBW DOMAIN-CONTAINING PROTEIN DDB_G0274527"/>
    <property type="match status" value="1"/>
</dbReference>
<protein>
    <submittedName>
        <fullName evidence="8">G3E family GTPase</fullName>
    </submittedName>
</protein>
<dbReference type="RefSeq" id="WP_253447377.1">
    <property type="nucleotide sequence ID" value="NZ_JALJYF010000001.1"/>
</dbReference>
<comment type="caution">
    <text evidence="8">The sequence shown here is derived from an EMBL/GenBank/DDBJ whole genome shotgun (WGS) entry which is preliminary data.</text>
</comment>
<organism evidence="8 9">
    <name type="scientific">Natronospira proteinivora</name>
    <dbReference type="NCBI Taxonomy" id="1807133"/>
    <lineage>
        <taxon>Bacteria</taxon>
        <taxon>Pseudomonadati</taxon>
        <taxon>Pseudomonadota</taxon>
        <taxon>Gammaproteobacteria</taxon>
        <taxon>Natronospirales</taxon>
        <taxon>Natronospiraceae</taxon>
        <taxon>Natronospira</taxon>
    </lineage>
</organism>
<comment type="function">
    <text evidence="5">Zinc chaperone that directly transfers zinc cofactor to target proteins, thereby activating them. Zinc is transferred from the CXCC motif in the GTPase domain to the zinc binding site in target proteins in a process requiring GTP hydrolysis.</text>
</comment>
<dbReference type="SUPFAM" id="SSF52540">
    <property type="entry name" value="P-loop containing nucleoside triphosphate hydrolases"/>
    <property type="match status" value="1"/>
</dbReference>
<evidence type="ECO:0000256" key="3">
    <source>
        <dbReference type="ARBA" id="ARBA00023186"/>
    </source>
</evidence>
<dbReference type="InterPro" id="IPR051927">
    <property type="entry name" value="Zn_Chap_cDPG_Synth"/>
</dbReference>
<dbReference type="Pfam" id="PF02492">
    <property type="entry name" value="cobW"/>
    <property type="match status" value="1"/>
</dbReference>
<gene>
    <name evidence="8" type="ORF">J2T60_001403</name>
</gene>
<accession>A0ABT1G802</accession>
<keyword evidence="9" id="KW-1185">Reference proteome</keyword>
<dbReference type="NCBIfam" id="NF038288">
    <property type="entry name" value="chaper_GTP_ZigA"/>
    <property type="match status" value="1"/>
</dbReference>
<evidence type="ECO:0000256" key="1">
    <source>
        <dbReference type="ARBA" id="ARBA00022741"/>
    </source>
</evidence>
<evidence type="ECO:0000256" key="6">
    <source>
        <dbReference type="ARBA" id="ARBA00049117"/>
    </source>
</evidence>